<comment type="subcellular location">
    <subcellularLocation>
        <location evidence="1 7">Cell membrane</location>
        <topology evidence="1 7">Multi-pass membrane protein</topology>
    </subcellularLocation>
</comment>
<evidence type="ECO:0000256" key="5">
    <source>
        <dbReference type="ARBA" id="ARBA00022989"/>
    </source>
</evidence>
<evidence type="ECO:0000313" key="10">
    <source>
        <dbReference type="EMBL" id="GIG37433.1"/>
    </source>
</evidence>
<dbReference type="InterPro" id="IPR035906">
    <property type="entry name" value="MetI-like_sf"/>
</dbReference>
<keyword evidence="2 7" id="KW-0813">Transport</keyword>
<feature type="transmembrane region" description="Helical" evidence="7">
    <location>
        <begin position="173"/>
        <end position="197"/>
    </location>
</feature>
<dbReference type="InterPro" id="IPR000515">
    <property type="entry name" value="MetI-like"/>
</dbReference>
<feature type="compositionally biased region" description="Pro residues" evidence="8">
    <location>
        <begin position="11"/>
        <end position="20"/>
    </location>
</feature>
<dbReference type="Proteomes" id="UP000642125">
    <property type="component" value="Unassembled WGS sequence"/>
</dbReference>
<evidence type="ECO:0000256" key="2">
    <source>
        <dbReference type="ARBA" id="ARBA00022448"/>
    </source>
</evidence>
<dbReference type="EMBL" id="BONO01000023">
    <property type="protein sequence ID" value="GIG37433.1"/>
    <property type="molecule type" value="Genomic_DNA"/>
</dbReference>
<sequence length="311" mass="33115">MTAVAARPAPAAAPTPPTSRPRPRSRRRRLGAAVWYVAVSVLAVVMVAPLVWTLATAFKPATEILSGALSLIPDDPTLDNFARVFQDVPFGRYFVNSLVLGVGGAVTNVFFGGLGGYALAKLRFRGRAGVFALFLSSLMIPGIVTMIPTFLILRHFPLAGGNDLLGQGGLGLLNTYAAVIVPGAAGAFAVFFMKQFFETLPDELGEAARIDGASEFRIFVQVYFPLARAGLAVLGILSFQAGWNNFLWPLIVLNDPSMMTVQVGLSSFVNDYETAFGPLMAGTVVASLPVLLVFLVAQRWIIEGVAHVGSK</sequence>
<feature type="transmembrane region" description="Helical" evidence="7">
    <location>
        <begin position="93"/>
        <end position="119"/>
    </location>
</feature>
<keyword evidence="11" id="KW-1185">Reference proteome</keyword>
<evidence type="ECO:0000259" key="9">
    <source>
        <dbReference type="PROSITE" id="PS50928"/>
    </source>
</evidence>
<dbReference type="PROSITE" id="PS50928">
    <property type="entry name" value="ABC_TM1"/>
    <property type="match status" value="1"/>
</dbReference>
<organism evidence="10 11">
    <name type="scientific">Cellulomonas pakistanensis</name>
    <dbReference type="NCBI Taxonomy" id="992287"/>
    <lineage>
        <taxon>Bacteria</taxon>
        <taxon>Bacillati</taxon>
        <taxon>Actinomycetota</taxon>
        <taxon>Actinomycetes</taxon>
        <taxon>Micrococcales</taxon>
        <taxon>Cellulomonadaceae</taxon>
        <taxon>Cellulomonas</taxon>
    </lineage>
</organism>
<comment type="caution">
    <text evidence="10">The sequence shown here is derived from an EMBL/GenBank/DDBJ whole genome shotgun (WGS) entry which is preliminary data.</text>
</comment>
<protein>
    <submittedName>
        <fullName evidence="10">ABC transporter permease</fullName>
    </submittedName>
</protein>
<dbReference type="RefSeq" id="WP_203669429.1">
    <property type="nucleotide sequence ID" value="NZ_BONO01000023.1"/>
</dbReference>
<gene>
    <name evidence="10" type="ORF">Cpa01nite_28140</name>
</gene>
<feature type="region of interest" description="Disordered" evidence="8">
    <location>
        <begin position="1"/>
        <end position="26"/>
    </location>
</feature>
<accession>A0A919U3N3</accession>
<evidence type="ECO:0000256" key="1">
    <source>
        <dbReference type="ARBA" id="ARBA00004651"/>
    </source>
</evidence>
<comment type="similarity">
    <text evidence="7">Belongs to the binding-protein-dependent transport system permease family.</text>
</comment>
<dbReference type="PANTHER" id="PTHR43744">
    <property type="entry name" value="ABC TRANSPORTER PERMEASE PROTEIN MG189-RELATED-RELATED"/>
    <property type="match status" value="1"/>
</dbReference>
<feature type="domain" description="ABC transmembrane type-1" evidence="9">
    <location>
        <begin position="94"/>
        <end position="297"/>
    </location>
</feature>
<reference evidence="10" key="1">
    <citation type="submission" date="2021-01" db="EMBL/GenBank/DDBJ databases">
        <title>Whole genome shotgun sequence of Cellulomonas pakistanensis NBRC 110800.</title>
        <authorList>
            <person name="Komaki H."/>
            <person name="Tamura T."/>
        </authorList>
    </citation>
    <scope>NUCLEOTIDE SEQUENCE</scope>
    <source>
        <strain evidence="10">NBRC 110800</strain>
    </source>
</reference>
<dbReference type="Gene3D" id="1.10.3720.10">
    <property type="entry name" value="MetI-like"/>
    <property type="match status" value="1"/>
</dbReference>
<dbReference type="Pfam" id="PF00528">
    <property type="entry name" value="BPD_transp_1"/>
    <property type="match status" value="1"/>
</dbReference>
<dbReference type="AlphaFoldDB" id="A0A919U3N3"/>
<dbReference type="PANTHER" id="PTHR43744:SF12">
    <property type="entry name" value="ABC TRANSPORTER PERMEASE PROTEIN MG189-RELATED"/>
    <property type="match status" value="1"/>
</dbReference>
<feature type="transmembrane region" description="Helical" evidence="7">
    <location>
        <begin position="131"/>
        <end position="153"/>
    </location>
</feature>
<dbReference type="GO" id="GO:0005886">
    <property type="term" value="C:plasma membrane"/>
    <property type="evidence" value="ECO:0007669"/>
    <property type="project" value="UniProtKB-SubCell"/>
</dbReference>
<keyword evidence="4 7" id="KW-0812">Transmembrane</keyword>
<dbReference type="GO" id="GO:0055085">
    <property type="term" value="P:transmembrane transport"/>
    <property type="evidence" value="ECO:0007669"/>
    <property type="project" value="InterPro"/>
</dbReference>
<feature type="transmembrane region" description="Helical" evidence="7">
    <location>
        <begin position="275"/>
        <end position="297"/>
    </location>
</feature>
<feature type="compositionally biased region" description="Low complexity" evidence="8">
    <location>
        <begin position="1"/>
        <end position="10"/>
    </location>
</feature>
<evidence type="ECO:0000256" key="7">
    <source>
        <dbReference type="RuleBase" id="RU363032"/>
    </source>
</evidence>
<dbReference type="CDD" id="cd06261">
    <property type="entry name" value="TM_PBP2"/>
    <property type="match status" value="1"/>
</dbReference>
<dbReference type="SUPFAM" id="SSF161098">
    <property type="entry name" value="MetI-like"/>
    <property type="match status" value="1"/>
</dbReference>
<keyword evidence="6 7" id="KW-0472">Membrane</keyword>
<keyword evidence="3" id="KW-1003">Cell membrane</keyword>
<feature type="transmembrane region" description="Helical" evidence="7">
    <location>
        <begin position="30"/>
        <end position="52"/>
    </location>
</feature>
<evidence type="ECO:0000313" key="11">
    <source>
        <dbReference type="Proteomes" id="UP000642125"/>
    </source>
</evidence>
<evidence type="ECO:0000256" key="6">
    <source>
        <dbReference type="ARBA" id="ARBA00023136"/>
    </source>
</evidence>
<name>A0A919U3N3_9CELL</name>
<proteinExistence type="inferred from homology"/>
<evidence type="ECO:0000256" key="4">
    <source>
        <dbReference type="ARBA" id="ARBA00022692"/>
    </source>
</evidence>
<keyword evidence="5 7" id="KW-1133">Transmembrane helix</keyword>
<evidence type="ECO:0000256" key="3">
    <source>
        <dbReference type="ARBA" id="ARBA00022475"/>
    </source>
</evidence>
<evidence type="ECO:0000256" key="8">
    <source>
        <dbReference type="SAM" id="MobiDB-lite"/>
    </source>
</evidence>